<dbReference type="InterPro" id="IPR037069">
    <property type="entry name" value="AcylCoA_DH/ox_N_sf"/>
</dbReference>
<evidence type="ECO:0000256" key="6">
    <source>
        <dbReference type="ARBA" id="ARBA00052546"/>
    </source>
</evidence>
<evidence type="ECO:0000259" key="11">
    <source>
        <dbReference type="Pfam" id="PF21263"/>
    </source>
</evidence>
<dbReference type="Pfam" id="PF02771">
    <property type="entry name" value="Acyl-CoA_dh_N"/>
    <property type="match status" value="1"/>
</dbReference>
<feature type="domain" description="Acyl-CoA dehydrogenase-like C-terminal" evidence="11">
    <location>
        <begin position="475"/>
        <end position="579"/>
    </location>
</feature>
<evidence type="ECO:0000256" key="1">
    <source>
        <dbReference type="ARBA" id="ARBA00001974"/>
    </source>
</evidence>
<dbReference type="FunFam" id="2.40.110.10:FF:000006">
    <property type="entry name" value="very long-chain specific acyl-CoA dehydrogenase, mitochondrial"/>
    <property type="match status" value="1"/>
</dbReference>
<dbReference type="InterPro" id="IPR009075">
    <property type="entry name" value="AcylCo_DH/oxidase_C"/>
</dbReference>
<evidence type="ECO:0000313" key="12">
    <source>
        <dbReference type="EMBL" id="MBB5057607.1"/>
    </source>
</evidence>
<evidence type="ECO:0000256" key="3">
    <source>
        <dbReference type="ARBA" id="ARBA00022630"/>
    </source>
</evidence>
<evidence type="ECO:0000259" key="10">
    <source>
        <dbReference type="Pfam" id="PF02771"/>
    </source>
</evidence>
<dbReference type="InterPro" id="IPR036250">
    <property type="entry name" value="AcylCo_DH-like_C"/>
</dbReference>
<evidence type="ECO:0000256" key="5">
    <source>
        <dbReference type="ARBA" id="ARBA00023002"/>
    </source>
</evidence>
<evidence type="ECO:0000259" key="9">
    <source>
        <dbReference type="Pfam" id="PF02770"/>
    </source>
</evidence>
<comment type="similarity">
    <text evidence="2 7">Belongs to the acyl-CoA dehydrogenase family.</text>
</comment>
<gene>
    <name evidence="12" type="ORF">HDF16_002313</name>
</gene>
<dbReference type="InterPro" id="IPR006091">
    <property type="entry name" value="Acyl-CoA_Oxase/DH_mid-dom"/>
</dbReference>
<dbReference type="Pfam" id="PF02770">
    <property type="entry name" value="Acyl-CoA_dh_M"/>
    <property type="match status" value="1"/>
</dbReference>
<evidence type="ECO:0000313" key="13">
    <source>
        <dbReference type="Proteomes" id="UP000540989"/>
    </source>
</evidence>
<feature type="domain" description="Acyl-CoA dehydrogenase/oxidase C-terminal" evidence="8">
    <location>
        <begin position="265"/>
        <end position="427"/>
    </location>
</feature>
<keyword evidence="5 7" id="KW-0560">Oxidoreductase</keyword>
<dbReference type="InterPro" id="IPR013786">
    <property type="entry name" value="AcylCoA_DH/ox_N"/>
</dbReference>
<dbReference type="Proteomes" id="UP000540989">
    <property type="component" value="Unassembled WGS sequence"/>
</dbReference>
<dbReference type="Gene3D" id="1.20.140.10">
    <property type="entry name" value="Butyryl-CoA Dehydrogenase, subunit A, domain 3"/>
    <property type="match status" value="2"/>
</dbReference>
<protein>
    <submittedName>
        <fullName evidence="12">Butyryl-CoA dehydrogenase</fullName>
        <ecNumber evidence="12">1.3.8.1</ecNumber>
    </submittedName>
</protein>
<keyword evidence="4 7" id="KW-0274">FAD</keyword>
<evidence type="ECO:0000256" key="7">
    <source>
        <dbReference type="RuleBase" id="RU362125"/>
    </source>
</evidence>
<dbReference type="InterPro" id="IPR046373">
    <property type="entry name" value="Acyl-CoA_Oxase/DH_mid-dom_sf"/>
</dbReference>
<dbReference type="GO" id="GO:0016937">
    <property type="term" value="F:short-chain fatty acyl-CoA dehydrogenase activity"/>
    <property type="evidence" value="ECO:0007669"/>
    <property type="project" value="UniProtKB-EC"/>
</dbReference>
<keyword evidence="13" id="KW-1185">Reference proteome</keyword>
<dbReference type="SUPFAM" id="SSF47203">
    <property type="entry name" value="Acyl-CoA dehydrogenase C-terminal domain-like"/>
    <property type="match status" value="1"/>
</dbReference>
<comment type="cofactor">
    <cofactor evidence="1 7">
        <name>FAD</name>
        <dbReference type="ChEBI" id="CHEBI:57692"/>
    </cofactor>
</comment>
<keyword evidence="3 7" id="KW-0285">Flavoprotein</keyword>
<proteinExistence type="inferred from homology"/>
<dbReference type="InterPro" id="IPR009100">
    <property type="entry name" value="AcylCoA_DH/oxidase_NM_dom_sf"/>
</dbReference>
<dbReference type="PANTHER" id="PTHR43884:SF12">
    <property type="entry name" value="ISOVALERYL-COA DEHYDROGENASE, MITOCHONDRIAL-RELATED"/>
    <property type="match status" value="1"/>
</dbReference>
<dbReference type="InterPro" id="IPR049426">
    <property type="entry name" value="Acyl-CoA-dh-like_C"/>
</dbReference>
<evidence type="ECO:0000256" key="2">
    <source>
        <dbReference type="ARBA" id="ARBA00009347"/>
    </source>
</evidence>
<dbReference type="Gene3D" id="2.40.110.10">
    <property type="entry name" value="Butyryl-CoA Dehydrogenase, subunit A, domain 2"/>
    <property type="match status" value="1"/>
</dbReference>
<evidence type="ECO:0000256" key="4">
    <source>
        <dbReference type="ARBA" id="ARBA00022827"/>
    </source>
</evidence>
<dbReference type="FunFam" id="1.10.540.10:FF:000001">
    <property type="entry name" value="Very long-chain-specific acyl-CoA dehydrogenase, mitochondrial"/>
    <property type="match status" value="1"/>
</dbReference>
<feature type="domain" description="Acyl-CoA oxidase/dehydrogenase middle" evidence="9">
    <location>
        <begin position="152"/>
        <end position="253"/>
    </location>
</feature>
<evidence type="ECO:0000259" key="8">
    <source>
        <dbReference type="Pfam" id="PF00441"/>
    </source>
</evidence>
<comment type="caution">
    <text evidence="12">The sequence shown here is derived from an EMBL/GenBank/DDBJ whole genome shotgun (WGS) entry which is preliminary data.</text>
</comment>
<comment type="catalytic activity">
    <reaction evidence="6">
        <text>a 2,3-saturated acyl-CoA + A = a 2,3-dehydroacyl-CoA + AH2</text>
        <dbReference type="Rhea" id="RHEA:48608"/>
        <dbReference type="ChEBI" id="CHEBI:13193"/>
        <dbReference type="ChEBI" id="CHEBI:17499"/>
        <dbReference type="ChEBI" id="CHEBI:60015"/>
        <dbReference type="ChEBI" id="CHEBI:65111"/>
    </reaction>
</comment>
<dbReference type="RefSeq" id="WP_184216634.1">
    <property type="nucleotide sequence ID" value="NZ_JACHIP010000003.1"/>
</dbReference>
<dbReference type="GO" id="GO:0050660">
    <property type="term" value="F:flavin adenine dinucleotide binding"/>
    <property type="evidence" value="ECO:0007669"/>
    <property type="project" value="InterPro"/>
</dbReference>
<name>A0A7W7ZD43_9BACT</name>
<dbReference type="Pfam" id="PF21263">
    <property type="entry name" value="Acyl-CoA-dh_C"/>
    <property type="match status" value="1"/>
</dbReference>
<reference evidence="12 13" key="1">
    <citation type="submission" date="2020-08" db="EMBL/GenBank/DDBJ databases">
        <title>Genomic Encyclopedia of Type Strains, Phase IV (KMG-V): Genome sequencing to study the core and pangenomes of soil and plant-associated prokaryotes.</title>
        <authorList>
            <person name="Whitman W."/>
        </authorList>
    </citation>
    <scope>NUCLEOTIDE SEQUENCE [LARGE SCALE GENOMIC DNA]</scope>
    <source>
        <strain evidence="12 13">M8UP14</strain>
    </source>
</reference>
<dbReference type="EMBL" id="JACHIP010000003">
    <property type="protein sequence ID" value="MBB5057607.1"/>
    <property type="molecule type" value="Genomic_DNA"/>
</dbReference>
<sequence>MATMTTPIPTAKKIAGGAFLISDASPVDCFFPEDFTDEHKQIAETTAKFAANEIVPVSDAIEAKDFAVTRRLIKEASELGLTSVDIPEEYGGLEMDKVTSAIIADNIAKQGSFSVAFSAHVGIGTLPIVWYGTEAQKKKYLPKLASGEFVGAYALSESTSGSDAMNPRSRAVLSEDGTYYTINGEKMWITNGGFADIYTVFAKCAIQDGEKKGEEKLTAFLVERGTPGFSVGKEEHKLGIRGSSTCPLILADCKVPVENLLGEVGKGSHIAFNVLNVGRFKLGAAAVGGAREAFGHGIRYAKERKAFGKSISEFGLIQEKIAECAVGIFAGEALCYRTVGMIDQALADVDHKDTKAIQKQIENYAVECSIVKVWASEMLDMVVDHVVQIYAGYGYVEEYPAERAYRDARINRIFEGTNEINRLIITGWLMKSAMSGKLPLMQAIKTLMDEVMAGPVEKEEREGALAEEFGLLASAKKLALFVAGAATQKYMAAIADEQEVMAAIADMIIQVFVMESVVLRAEKISSRKAGAGPNKDVGVAMAKIYAAGAMEVIESAAKKVIAAVAEGDMLRTQLTILRRLAKHDPADTISLRRMVAGHVIKAGRYSV</sequence>
<dbReference type="FunFam" id="1.20.140.10:FF:000019">
    <property type="entry name" value="Acyl-CoA dehydrogenase"/>
    <property type="match status" value="1"/>
</dbReference>
<organism evidence="12 13">
    <name type="scientific">Granulicella aggregans</name>
    <dbReference type="NCBI Taxonomy" id="474949"/>
    <lineage>
        <taxon>Bacteria</taxon>
        <taxon>Pseudomonadati</taxon>
        <taxon>Acidobacteriota</taxon>
        <taxon>Terriglobia</taxon>
        <taxon>Terriglobales</taxon>
        <taxon>Acidobacteriaceae</taxon>
        <taxon>Granulicella</taxon>
    </lineage>
</organism>
<dbReference type="PANTHER" id="PTHR43884">
    <property type="entry name" value="ACYL-COA DEHYDROGENASE"/>
    <property type="match status" value="1"/>
</dbReference>
<feature type="domain" description="Acyl-CoA dehydrogenase/oxidase N-terminal" evidence="10">
    <location>
        <begin position="36"/>
        <end position="148"/>
    </location>
</feature>
<dbReference type="Pfam" id="PF00441">
    <property type="entry name" value="Acyl-CoA_dh_1"/>
    <property type="match status" value="1"/>
</dbReference>
<dbReference type="SUPFAM" id="SSF56645">
    <property type="entry name" value="Acyl-CoA dehydrogenase NM domain-like"/>
    <property type="match status" value="1"/>
</dbReference>
<dbReference type="Gene3D" id="1.10.540.10">
    <property type="entry name" value="Acyl-CoA dehydrogenase/oxidase, N-terminal domain"/>
    <property type="match status" value="1"/>
</dbReference>
<dbReference type="AlphaFoldDB" id="A0A7W7ZD43"/>
<dbReference type="EC" id="1.3.8.1" evidence="12"/>
<accession>A0A7W7ZD43</accession>